<dbReference type="CDD" id="cd13553">
    <property type="entry name" value="PBP2_NrtA_CpmA_like"/>
    <property type="match status" value="1"/>
</dbReference>
<keyword evidence="5" id="KW-0472">Membrane</keyword>
<accession>A0ABY1Q2U6</accession>
<dbReference type="InterPro" id="IPR044527">
    <property type="entry name" value="NrtA/CpmA_ABC-bd_dom"/>
</dbReference>
<gene>
    <name evidence="6" type="ORF">SAMN06296065_102309</name>
</gene>
<dbReference type="PANTHER" id="PTHR30024:SF43">
    <property type="entry name" value="BLL4572 PROTEIN"/>
    <property type="match status" value="1"/>
</dbReference>
<protein>
    <submittedName>
        <fullName evidence="6">NitT/TauT family transport system ATP-binding protein</fullName>
    </submittedName>
</protein>
<evidence type="ECO:0000256" key="5">
    <source>
        <dbReference type="ARBA" id="ARBA00023136"/>
    </source>
</evidence>
<keyword evidence="6" id="KW-0547">Nucleotide-binding</keyword>
<dbReference type="SUPFAM" id="SSF53850">
    <property type="entry name" value="Periplasmic binding protein-like II"/>
    <property type="match status" value="1"/>
</dbReference>
<keyword evidence="7" id="KW-1185">Reference proteome</keyword>
<evidence type="ECO:0000313" key="7">
    <source>
        <dbReference type="Proteomes" id="UP001157910"/>
    </source>
</evidence>
<evidence type="ECO:0000256" key="3">
    <source>
        <dbReference type="ARBA" id="ARBA00022475"/>
    </source>
</evidence>
<comment type="subcellular location">
    <subcellularLocation>
        <location evidence="1">Endomembrane system</location>
    </subcellularLocation>
</comment>
<proteinExistence type="predicted"/>
<dbReference type="GO" id="GO:0005524">
    <property type="term" value="F:ATP binding"/>
    <property type="evidence" value="ECO:0007669"/>
    <property type="project" value="UniProtKB-KW"/>
</dbReference>
<sequence>MTTNLRIAFLPLNDVAVLAAAREQGFAEQEGLSLDLVRTTSWATLRDRLVYGQVQAAHMLAPLAVAVTLGLSQQPAALAAPFKLGVNGNLLVMTKEFAAALAPDPVARLADPTGTAHDFAAAIGLWRRKPVIGVVHRFSSHALILRYWLSTAGVDPDRDVTLRVLPPSLMVEAIQAGEIDGFIAGEPWGSAAVDLGTAEAVAIGQRIWQRGVEKVLAFRKAWLEENPETTDRLLRALARAAVWCDAPENRETLADMLAETRYVGQPSELILRGLTGSIVPRAGDAPVSTPDFMLFSREATPFPWRSQALWIYSQLVRWNMVEPSAEAEGRAAAVFRPDVYRRALAGSDLPMPGASMKLEGAVAAPLGVGSRKGDLMLGPDRFFDGRIFDPERIEDYLAGFERPERGQT</sequence>
<comment type="caution">
    <text evidence="6">The sequence shown here is derived from an EMBL/GenBank/DDBJ whole genome shotgun (WGS) entry which is preliminary data.</text>
</comment>
<keyword evidence="4" id="KW-0997">Cell inner membrane</keyword>
<keyword evidence="3" id="KW-1003">Cell membrane</keyword>
<organism evidence="6 7">
    <name type="scientific">Novosphingobium panipatense</name>
    <dbReference type="NCBI Taxonomy" id="428991"/>
    <lineage>
        <taxon>Bacteria</taxon>
        <taxon>Pseudomonadati</taxon>
        <taxon>Pseudomonadota</taxon>
        <taxon>Alphaproteobacteria</taxon>
        <taxon>Sphingomonadales</taxon>
        <taxon>Sphingomonadaceae</taxon>
        <taxon>Novosphingobium</taxon>
    </lineage>
</organism>
<dbReference type="Proteomes" id="UP001157910">
    <property type="component" value="Unassembled WGS sequence"/>
</dbReference>
<dbReference type="RefSeq" id="WP_283405333.1">
    <property type="nucleotide sequence ID" value="NZ_FXUI01000002.1"/>
</dbReference>
<keyword evidence="2" id="KW-0813">Transport</keyword>
<evidence type="ECO:0000256" key="2">
    <source>
        <dbReference type="ARBA" id="ARBA00022448"/>
    </source>
</evidence>
<name>A0ABY1Q2U6_9SPHN</name>
<evidence type="ECO:0000313" key="6">
    <source>
        <dbReference type="EMBL" id="SMP57607.1"/>
    </source>
</evidence>
<dbReference type="PANTHER" id="PTHR30024">
    <property type="entry name" value="ALIPHATIC SULFONATES-BINDING PROTEIN-RELATED"/>
    <property type="match status" value="1"/>
</dbReference>
<dbReference type="Pfam" id="PF13379">
    <property type="entry name" value="NMT1_2"/>
    <property type="match status" value="1"/>
</dbReference>
<evidence type="ECO:0000256" key="1">
    <source>
        <dbReference type="ARBA" id="ARBA00004308"/>
    </source>
</evidence>
<reference evidence="6 7" key="1">
    <citation type="submission" date="2017-05" db="EMBL/GenBank/DDBJ databases">
        <authorList>
            <person name="Varghese N."/>
            <person name="Submissions S."/>
        </authorList>
    </citation>
    <scope>NUCLEOTIDE SEQUENCE [LARGE SCALE GENOMIC DNA]</scope>
    <source>
        <strain evidence="6 7">SM16</strain>
    </source>
</reference>
<dbReference type="EMBL" id="FXUI01000002">
    <property type="protein sequence ID" value="SMP57607.1"/>
    <property type="molecule type" value="Genomic_DNA"/>
</dbReference>
<dbReference type="Gene3D" id="3.40.190.10">
    <property type="entry name" value="Periplasmic binding protein-like II"/>
    <property type="match status" value="2"/>
</dbReference>
<keyword evidence="6" id="KW-0067">ATP-binding</keyword>
<evidence type="ECO:0000256" key="4">
    <source>
        <dbReference type="ARBA" id="ARBA00022519"/>
    </source>
</evidence>